<dbReference type="GO" id="GO:0005737">
    <property type="term" value="C:cytoplasm"/>
    <property type="evidence" value="ECO:0007669"/>
    <property type="project" value="UniProtKB-SubCell"/>
</dbReference>
<keyword evidence="6" id="KW-0813">Transport</keyword>
<comment type="similarity">
    <text evidence="4">Belongs to the PEP-utilizing enzyme family.</text>
</comment>
<dbReference type="InterPro" id="IPR036637">
    <property type="entry name" value="Phosphohistidine_dom_sf"/>
</dbReference>
<dbReference type="PANTHER" id="PTHR46244">
    <property type="entry name" value="PHOSPHOENOLPYRUVATE-PROTEIN PHOSPHOTRANSFERASE"/>
    <property type="match status" value="1"/>
</dbReference>
<protein>
    <recommendedName>
        <fullName evidence="5">phosphoenolpyruvate--protein phosphotransferase</fullName>
        <ecNumber evidence="5">2.7.3.9</ecNumber>
    </recommendedName>
</protein>
<sequence length="752" mass="83092">MLHTLRTIVQGVNQSEHLDDALKLLVTQTKHAMETQCCSVYLSDAEAGHFLLMATDGLAEQSAGSAAIGFTEGLIGLVGEREEPINIANAHQHPRFKYMPEVEEEALQAFLGTPIIHQGKVLGVLTIQQAEQRQFSEQEESFLVTLSAQLAAVLAVAKARGQLQTRYSEPQMLVLNAVAGAPGIASAKAWVERVAVSLDDISIVQHNDLNVELDRWEQAIQKTRDYIERLAARMGEHLEQDALAIFDVYQHLLDDASIGGAVETHIRKGLNAQSALVEVAKDYIAQFAAMEDAYLKERATDIRDVSQRLLYFLQQGTSELQEWNEAIILVAEEVTASMLASIPRSKLSGIISIRGSSNSHAAILARALGIPAILGASELPLKRSHGEHFIIDGYTGRLYMTPSNAVVEEYGRLLKKESELQAQFDKTLHLPAAMADGRRICMMINAGLAADSEHYGGGADGVGLYRTEIPFMIQDKFPSEDAQCQIYKSVLEGFPEQPVTMRTLDVGGDKALPYFPIREENPFLGWRGIRMTLDHPEIFLVQIRAMLKANIETQNLKIMFPMVTEIRELQQAKRLVLKAHSELQEELGMHFPLPQMGVMIEVPALLYQLRAVADIADFISVGSNDLTQYLLAVDRNNSRVASLYDELNPAVLNALNHIAQECRQYELEFSICGELAGDPLGAILLVAMGYEHLSMNAANIGRVKWAIGKVSQAQCDHMLQKALNLSCPDTIRRQLHVDMDAFGLGSLVRTGR</sequence>
<keyword evidence="13" id="KW-0460">Magnesium</keyword>
<evidence type="ECO:0000256" key="3">
    <source>
        <dbReference type="ARBA" id="ARBA00004496"/>
    </source>
</evidence>
<gene>
    <name evidence="15" type="primary">ptsP</name>
    <name evidence="15" type="ORF">NAF29_13025</name>
</gene>
<organism evidence="15 16">
    <name type="scientific">Echinimonas agarilytica</name>
    <dbReference type="NCBI Taxonomy" id="1215918"/>
    <lineage>
        <taxon>Bacteria</taxon>
        <taxon>Pseudomonadati</taxon>
        <taxon>Pseudomonadota</taxon>
        <taxon>Gammaproteobacteria</taxon>
        <taxon>Alteromonadales</taxon>
        <taxon>Echinimonadaceae</taxon>
        <taxon>Echinimonas</taxon>
    </lineage>
</organism>
<dbReference type="AlphaFoldDB" id="A0AA41W7W1"/>
<evidence type="ECO:0000256" key="10">
    <source>
        <dbReference type="ARBA" id="ARBA00022683"/>
    </source>
</evidence>
<evidence type="ECO:0000256" key="5">
    <source>
        <dbReference type="ARBA" id="ARBA00012232"/>
    </source>
</evidence>
<feature type="domain" description="GAF" evidence="14">
    <location>
        <begin position="17"/>
        <end position="164"/>
    </location>
</feature>
<comment type="subcellular location">
    <subcellularLocation>
        <location evidence="3">Cytoplasm</location>
    </subcellularLocation>
</comment>
<dbReference type="SMART" id="SM00065">
    <property type="entry name" value="GAF"/>
    <property type="match status" value="1"/>
</dbReference>
<evidence type="ECO:0000256" key="2">
    <source>
        <dbReference type="ARBA" id="ARBA00001946"/>
    </source>
</evidence>
<accession>A0AA41W7W1</accession>
<evidence type="ECO:0000256" key="9">
    <source>
        <dbReference type="ARBA" id="ARBA00022679"/>
    </source>
</evidence>
<evidence type="ECO:0000256" key="1">
    <source>
        <dbReference type="ARBA" id="ARBA00000683"/>
    </source>
</evidence>
<dbReference type="NCBIfam" id="NF008283">
    <property type="entry name" value="PRK11061.1"/>
    <property type="match status" value="1"/>
</dbReference>
<dbReference type="InterPro" id="IPR040442">
    <property type="entry name" value="Pyrv_kinase-like_dom_sf"/>
</dbReference>
<dbReference type="InterPro" id="IPR003018">
    <property type="entry name" value="GAF"/>
</dbReference>
<dbReference type="SUPFAM" id="SSF51621">
    <property type="entry name" value="Phosphoenolpyruvate/pyruvate domain"/>
    <property type="match status" value="1"/>
</dbReference>
<keyword evidence="10" id="KW-0598">Phosphotransferase system</keyword>
<dbReference type="InterPro" id="IPR015813">
    <property type="entry name" value="Pyrv/PenolPyrv_kinase-like_dom"/>
</dbReference>
<dbReference type="GO" id="GO:0016301">
    <property type="term" value="F:kinase activity"/>
    <property type="evidence" value="ECO:0007669"/>
    <property type="project" value="UniProtKB-KW"/>
</dbReference>
<evidence type="ECO:0000313" key="16">
    <source>
        <dbReference type="Proteomes" id="UP001165393"/>
    </source>
</evidence>
<evidence type="ECO:0000256" key="7">
    <source>
        <dbReference type="ARBA" id="ARBA00022490"/>
    </source>
</evidence>
<dbReference type="InterPro" id="IPR008279">
    <property type="entry name" value="PEP-util_enz_mobile_dom"/>
</dbReference>
<dbReference type="GO" id="GO:0009401">
    <property type="term" value="P:phosphoenolpyruvate-dependent sugar phosphotransferase system"/>
    <property type="evidence" value="ECO:0007669"/>
    <property type="project" value="UniProtKB-KW"/>
</dbReference>
<evidence type="ECO:0000256" key="6">
    <source>
        <dbReference type="ARBA" id="ARBA00022448"/>
    </source>
</evidence>
<dbReference type="NCBIfam" id="TIGR01417">
    <property type="entry name" value="PTS_I_fam"/>
    <property type="match status" value="1"/>
</dbReference>
<name>A0AA41W7W1_9GAMM</name>
<dbReference type="SUPFAM" id="SSF52009">
    <property type="entry name" value="Phosphohistidine domain"/>
    <property type="match status" value="1"/>
</dbReference>
<proteinExistence type="inferred from homology"/>
<dbReference type="InterPro" id="IPR008731">
    <property type="entry name" value="PTS_EIN"/>
</dbReference>
<dbReference type="InterPro" id="IPR029016">
    <property type="entry name" value="GAF-like_dom_sf"/>
</dbReference>
<dbReference type="InterPro" id="IPR023151">
    <property type="entry name" value="PEP_util_CS"/>
</dbReference>
<dbReference type="Gene3D" id="3.20.20.60">
    <property type="entry name" value="Phosphoenolpyruvate-binding domains"/>
    <property type="match status" value="1"/>
</dbReference>
<evidence type="ECO:0000256" key="11">
    <source>
        <dbReference type="ARBA" id="ARBA00022723"/>
    </source>
</evidence>
<evidence type="ECO:0000256" key="12">
    <source>
        <dbReference type="ARBA" id="ARBA00022777"/>
    </source>
</evidence>
<dbReference type="SUPFAM" id="SSF47831">
    <property type="entry name" value="Enzyme I of the PEP:sugar phosphotransferase system HPr-binding (sub)domain"/>
    <property type="match status" value="1"/>
</dbReference>
<keyword evidence="16" id="KW-1185">Reference proteome</keyword>
<comment type="catalytic activity">
    <reaction evidence="1">
        <text>L-histidyl-[protein] + phosphoenolpyruvate = N(pros)-phospho-L-histidyl-[protein] + pyruvate</text>
        <dbReference type="Rhea" id="RHEA:23880"/>
        <dbReference type="Rhea" id="RHEA-COMP:9745"/>
        <dbReference type="Rhea" id="RHEA-COMP:9746"/>
        <dbReference type="ChEBI" id="CHEBI:15361"/>
        <dbReference type="ChEBI" id="CHEBI:29979"/>
        <dbReference type="ChEBI" id="CHEBI:58702"/>
        <dbReference type="ChEBI" id="CHEBI:64837"/>
        <dbReference type="EC" id="2.7.3.9"/>
    </reaction>
</comment>
<keyword evidence="11" id="KW-0479">Metal-binding</keyword>
<dbReference type="GO" id="GO:0046872">
    <property type="term" value="F:metal ion binding"/>
    <property type="evidence" value="ECO:0007669"/>
    <property type="project" value="UniProtKB-KW"/>
</dbReference>
<evidence type="ECO:0000256" key="4">
    <source>
        <dbReference type="ARBA" id="ARBA00007837"/>
    </source>
</evidence>
<keyword evidence="9 15" id="KW-0808">Transferase</keyword>
<dbReference type="PROSITE" id="PS00742">
    <property type="entry name" value="PEP_ENZYMES_2"/>
    <property type="match status" value="1"/>
</dbReference>
<evidence type="ECO:0000313" key="15">
    <source>
        <dbReference type="EMBL" id="MCM2680584.1"/>
    </source>
</evidence>
<dbReference type="InterPro" id="IPR036618">
    <property type="entry name" value="PtsI_HPr-bd_sf"/>
</dbReference>
<dbReference type="InterPro" id="IPR050499">
    <property type="entry name" value="PEP-utilizing_PTS_enzyme"/>
</dbReference>
<keyword evidence="12" id="KW-0418">Kinase</keyword>
<dbReference type="PRINTS" id="PR01736">
    <property type="entry name" value="PHPHTRNFRASE"/>
</dbReference>
<dbReference type="SUPFAM" id="SSF55781">
    <property type="entry name" value="GAF domain-like"/>
    <property type="match status" value="1"/>
</dbReference>
<dbReference type="InterPro" id="IPR006318">
    <property type="entry name" value="PTS_EI-like"/>
</dbReference>
<dbReference type="Pfam" id="PF05524">
    <property type="entry name" value="PEP-utilisers_N"/>
    <property type="match status" value="1"/>
</dbReference>
<evidence type="ECO:0000256" key="13">
    <source>
        <dbReference type="ARBA" id="ARBA00022842"/>
    </source>
</evidence>
<comment type="caution">
    <text evidence="15">The sequence shown here is derived from an EMBL/GenBank/DDBJ whole genome shotgun (WGS) entry which is preliminary data.</text>
</comment>
<keyword evidence="7" id="KW-0963">Cytoplasm</keyword>
<dbReference type="Proteomes" id="UP001165393">
    <property type="component" value="Unassembled WGS sequence"/>
</dbReference>
<evidence type="ECO:0000256" key="8">
    <source>
        <dbReference type="ARBA" id="ARBA00022597"/>
    </source>
</evidence>
<evidence type="ECO:0000259" key="14">
    <source>
        <dbReference type="SMART" id="SM00065"/>
    </source>
</evidence>
<dbReference type="PANTHER" id="PTHR46244:SF1">
    <property type="entry name" value="PHOSPHOENOLPYRUVATE-DEPENDENT PHOSPHOTRANSFERASE SYSTEM"/>
    <property type="match status" value="1"/>
</dbReference>
<dbReference type="EMBL" id="JAMQGP010000006">
    <property type="protein sequence ID" value="MCM2680584.1"/>
    <property type="molecule type" value="Genomic_DNA"/>
</dbReference>
<dbReference type="Gene3D" id="1.10.274.10">
    <property type="entry name" value="PtsI, HPr-binding domain"/>
    <property type="match status" value="1"/>
</dbReference>
<dbReference type="Gene3D" id="3.50.30.10">
    <property type="entry name" value="Phosphohistidine domain"/>
    <property type="match status" value="1"/>
</dbReference>
<dbReference type="EC" id="2.7.3.9" evidence="5"/>
<dbReference type="Gene3D" id="3.30.450.40">
    <property type="match status" value="1"/>
</dbReference>
<comment type="cofactor">
    <cofactor evidence="2">
        <name>Mg(2+)</name>
        <dbReference type="ChEBI" id="CHEBI:18420"/>
    </cofactor>
</comment>
<dbReference type="Pfam" id="PF01590">
    <property type="entry name" value="GAF"/>
    <property type="match status" value="1"/>
</dbReference>
<keyword evidence="8" id="KW-0762">Sugar transport</keyword>
<dbReference type="GO" id="GO:0008965">
    <property type="term" value="F:phosphoenolpyruvate-protein phosphotransferase activity"/>
    <property type="evidence" value="ECO:0007669"/>
    <property type="project" value="UniProtKB-EC"/>
</dbReference>
<dbReference type="Pfam" id="PF02896">
    <property type="entry name" value="PEP-utilizers_C"/>
    <property type="match status" value="1"/>
</dbReference>
<dbReference type="Pfam" id="PF00391">
    <property type="entry name" value="PEP-utilizers"/>
    <property type="match status" value="1"/>
</dbReference>
<reference evidence="15 16" key="1">
    <citation type="journal article" date="2013" name="Antonie Van Leeuwenhoek">
        <title>Echinimonas agarilytica gen. nov., sp. nov., a new gammaproteobacterium isolated from the sea urchin Strongylocentrotus intermedius.</title>
        <authorList>
            <person name="Nedashkovskaya O.I."/>
            <person name="Stenkova A.M."/>
            <person name="Zhukova N.V."/>
            <person name="Van Trappen S."/>
            <person name="Lee J.S."/>
            <person name="Kim S.B."/>
        </authorList>
    </citation>
    <scope>NUCLEOTIDE SEQUENCE [LARGE SCALE GENOMIC DNA]</scope>
    <source>
        <strain evidence="15 16">KMM 6351</strain>
    </source>
</reference>
<dbReference type="InterPro" id="IPR000121">
    <property type="entry name" value="PEP_util_C"/>
</dbReference>